<dbReference type="PANTHER" id="PTHR15564:SF4">
    <property type="entry name" value="BMP_RETINOIC ACID-INDUCIBLE NEURAL-SPECIFIC PROTEIN 2"/>
    <property type="match status" value="1"/>
</dbReference>
<keyword evidence="5" id="KW-0131">Cell cycle</keyword>
<keyword evidence="3" id="KW-0338">Growth arrest</keyword>
<evidence type="ECO:0000256" key="1">
    <source>
        <dbReference type="ARBA" id="ARBA00010360"/>
    </source>
</evidence>
<evidence type="ECO:0000259" key="6">
    <source>
        <dbReference type="SMART" id="SM00457"/>
    </source>
</evidence>
<dbReference type="GO" id="GO:0043025">
    <property type="term" value="C:neuronal cell body"/>
    <property type="evidence" value="ECO:0007669"/>
    <property type="project" value="TreeGrafter"/>
</dbReference>
<dbReference type="AlphaFoldDB" id="A0A444UD16"/>
<dbReference type="PANTHER" id="PTHR15564">
    <property type="entry name" value="MACPF DOMAIN-CONTAINING PROTEIN"/>
    <property type="match status" value="1"/>
</dbReference>
<dbReference type="InterPro" id="IPR020864">
    <property type="entry name" value="MACPF"/>
</dbReference>
<keyword evidence="8" id="KW-1185">Reference proteome</keyword>
<name>A0A444UD16_ACIRT</name>
<sequence>MELCWHCSSAARWLPLMLLWQWAVLGRLGCFLVLAAAPDQHATATDTARADGHLDWLLFDRGPFHRSPEYTDFKERFQQGFTTRYKIYREFSHWKVNNLAAERRDYFKAPLPLTPEFIRNLRLLGRRPSLQQINENLIRKYGTHFLVSATLGGEESLTIFLDKQKLSKKAEGNGNSSAATLETLHQLAASYFIDRESLQDILPEFLQNRFVEAALSYVACNSEGELLCRNNDCWCQCSGKFPECNCPSTDINVMEDNLRKSKKAWASFNADFEESDEYKVFLKRLPTDRFLNTSVIFQFWMADTNLQRRYGQLEAGSRLLLWKAQKIVRKLFTLSKRCPKQPKISLPRERALSFWLNRAQSLLYCNEHSTPGIFSEEVHGCTCPFDQTACQGTVPCMVADAVACSSCAPDNLTRCASCNPGFLLLHGACKPKVADSLDHYINFDSAMPDAELKYLLQHLDSRMEVHAIYISNDIRLGSWFDPAWRKRMLLTLKSNKNKSNLIHMLMGISFQICSTRNSTLEPVPAIYVNPFGGSHSESWFMPVNQQDFPDWERTKLDDGLQCYNWTLMMGTKWRSFFETVHIYLRSRIRSDDPSSNETLFYEPLDLGNGADDMGYMKINSIKVFGYSMHFDPEGIRDLIMQLDYPYTQGSQDSALLLLLEMRERVNRLSPHSPQRLDLFSCLLRHRLKLSTSEVVRIRDSLQAFSSKLPNTSDQELTQLCS</sequence>
<evidence type="ECO:0000256" key="5">
    <source>
        <dbReference type="ARBA" id="ARBA00023306"/>
    </source>
</evidence>
<dbReference type="Pfam" id="PF01823">
    <property type="entry name" value="MACPF"/>
    <property type="match status" value="1"/>
</dbReference>
<keyword evidence="4" id="KW-0325">Glycoprotein</keyword>
<protein>
    <submittedName>
        <fullName evidence="7">BMP/retinoic acid-inducible neural-specific protein 3</fullName>
    </submittedName>
</protein>
<dbReference type="GO" id="GO:0045666">
    <property type="term" value="P:positive regulation of neuron differentiation"/>
    <property type="evidence" value="ECO:0007669"/>
    <property type="project" value="InterPro"/>
</dbReference>
<evidence type="ECO:0000256" key="3">
    <source>
        <dbReference type="ARBA" id="ARBA00022810"/>
    </source>
</evidence>
<dbReference type="SMART" id="SM00457">
    <property type="entry name" value="MACPF"/>
    <property type="match status" value="1"/>
</dbReference>
<evidence type="ECO:0000313" key="8">
    <source>
        <dbReference type="Proteomes" id="UP000289886"/>
    </source>
</evidence>
<keyword evidence="2" id="KW-0732">Signal</keyword>
<dbReference type="Pfam" id="PF25415">
    <property type="entry name" value="EGF_BRNP1-3"/>
    <property type="match status" value="1"/>
</dbReference>
<organism evidence="7 8">
    <name type="scientific">Acipenser ruthenus</name>
    <name type="common">Sterlet sturgeon</name>
    <dbReference type="NCBI Taxonomy" id="7906"/>
    <lineage>
        <taxon>Eukaryota</taxon>
        <taxon>Metazoa</taxon>
        <taxon>Chordata</taxon>
        <taxon>Craniata</taxon>
        <taxon>Vertebrata</taxon>
        <taxon>Euteleostomi</taxon>
        <taxon>Actinopterygii</taxon>
        <taxon>Chondrostei</taxon>
        <taxon>Acipenseriformes</taxon>
        <taxon>Acipenseridae</taxon>
        <taxon>Acipenser</taxon>
    </lineage>
</organism>
<dbReference type="GO" id="GO:0007399">
    <property type="term" value="P:nervous system development"/>
    <property type="evidence" value="ECO:0007669"/>
    <property type="project" value="TreeGrafter"/>
</dbReference>
<dbReference type="GO" id="GO:0071300">
    <property type="term" value="P:cellular response to retinoic acid"/>
    <property type="evidence" value="ECO:0007669"/>
    <property type="project" value="TreeGrafter"/>
</dbReference>
<evidence type="ECO:0000256" key="4">
    <source>
        <dbReference type="ARBA" id="ARBA00023180"/>
    </source>
</evidence>
<proteinExistence type="inferred from homology"/>
<dbReference type="InterPro" id="IPR057450">
    <property type="entry name" value="BRINP_EGF"/>
</dbReference>
<comment type="similarity">
    <text evidence="1">Belongs to the BRINP family.</text>
</comment>
<accession>A0A444UD16</accession>
<dbReference type="GO" id="GO:0030425">
    <property type="term" value="C:dendrite"/>
    <property type="evidence" value="ECO:0007669"/>
    <property type="project" value="TreeGrafter"/>
</dbReference>
<dbReference type="InterPro" id="IPR057671">
    <property type="entry name" value="BRINP_C"/>
</dbReference>
<dbReference type="GO" id="GO:0045930">
    <property type="term" value="P:negative regulation of mitotic cell cycle"/>
    <property type="evidence" value="ECO:0007669"/>
    <property type="project" value="InterPro"/>
</dbReference>
<dbReference type="Pfam" id="PF19052">
    <property type="entry name" value="BRINP_C"/>
    <property type="match status" value="1"/>
</dbReference>
<evidence type="ECO:0000256" key="2">
    <source>
        <dbReference type="ARBA" id="ARBA00022729"/>
    </source>
</evidence>
<evidence type="ECO:0000313" key="7">
    <source>
        <dbReference type="EMBL" id="RXM33077.1"/>
    </source>
</evidence>
<dbReference type="InterPro" id="IPR033237">
    <property type="entry name" value="BRINP"/>
</dbReference>
<dbReference type="EMBL" id="SCEB01214808">
    <property type="protein sequence ID" value="RXM33077.1"/>
    <property type="molecule type" value="Genomic_DNA"/>
</dbReference>
<gene>
    <name evidence="7" type="ORF">EOD39_5753</name>
</gene>
<dbReference type="Proteomes" id="UP000289886">
    <property type="component" value="Unassembled WGS sequence"/>
</dbReference>
<comment type="caution">
    <text evidence="7">The sequence shown here is derived from an EMBL/GenBank/DDBJ whole genome shotgun (WGS) entry which is preliminary data.</text>
</comment>
<dbReference type="GO" id="GO:0005737">
    <property type="term" value="C:cytoplasm"/>
    <property type="evidence" value="ECO:0007669"/>
    <property type="project" value="TreeGrafter"/>
</dbReference>
<feature type="domain" description="MACPF" evidence="6">
    <location>
        <begin position="88"/>
        <end position="300"/>
    </location>
</feature>
<reference evidence="7 8" key="1">
    <citation type="submission" date="2019-01" db="EMBL/GenBank/DDBJ databases">
        <title>Draft Genome and Complete Hox-Cluster Characterization of the Sterlet Sturgeon (Acipenser ruthenus).</title>
        <authorList>
            <person name="Wei Q."/>
        </authorList>
    </citation>
    <scope>NUCLEOTIDE SEQUENCE [LARGE SCALE GENOMIC DNA]</scope>
    <source>
        <strain evidence="7">WHYD16114868_AA</strain>
        <tissue evidence="7">Blood</tissue>
    </source>
</reference>